<organism evidence="1 2">
    <name type="scientific">Populus alba x Populus x berolinensis</name>
    <dbReference type="NCBI Taxonomy" id="444605"/>
    <lineage>
        <taxon>Eukaryota</taxon>
        <taxon>Viridiplantae</taxon>
        <taxon>Streptophyta</taxon>
        <taxon>Embryophyta</taxon>
        <taxon>Tracheophyta</taxon>
        <taxon>Spermatophyta</taxon>
        <taxon>Magnoliopsida</taxon>
        <taxon>eudicotyledons</taxon>
        <taxon>Gunneridae</taxon>
        <taxon>Pentapetalae</taxon>
        <taxon>rosids</taxon>
        <taxon>fabids</taxon>
        <taxon>Malpighiales</taxon>
        <taxon>Salicaceae</taxon>
        <taxon>Saliceae</taxon>
        <taxon>Populus</taxon>
    </lineage>
</organism>
<reference evidence="1" key="1">
    <citation type="journal article" date="2023" name="Mol. Ecol. Resour.">
        <title>Chromosome-level genome assembly of a triploid poplar Populus alba 'Berolinensis'.</title>
        <authorList>
            <person name="Chen S."/>
            <person name="Yu Y."/>
            <person name="Wang X."/>
            <person name="Wang S."/>
            <person name="Zhang T."/>
            <person name="Zhou Y."/>
            <person name="He R."/>
            <person name="Meng N."/>
            <person name="Wang Y."/>
            <person name="Liu W."/>
            <person name="Liu Z."/>
            <person name="Liu J."/>
            <person name="Guo Q."/>
            <person name="Huang H."/>
            <person name="Sederoff R.R."/>
            <person name="Wang G."/>
            <person name="Qu G."/>
            <person name="Chen S."/>
        </authorList>
    </citation>
    <scope>NUCLEOTIDE SEQUENCE</scope>
    <source>
        <strain evidence="1">SC-2020</strain>
    </source>
</reference>
<comment type="caution">
    <text evidence="1">The sequence shown here is derived from an EMBL/GenBank/DDBJ whole genome shotgun (WGS) entry which is preliminary data.</text>
</comment>
<evidence type="ECO:0000313" key="1">
    <source>
        <dbReference type="EMBL" id="KAJ6978681.1"/>
    </source>
</evidence>
<sequence>MNYSLQDEEKRKSLRFCFCTGQYGKDMPVAYGESERLNLGF</sequence>
<dbReference type="AlphaFoldDB" id="A0AAD6Q4I3"/>
<keyword evidence="2" id="KW-1185">Reference proteome</keyword>
<evidence type="ECO:0000313" key="2">
    <source>
        <dbReference type="Proteomes" id="UP001164929"/>
    </source>
</evidence>
<dbReference type="EMBL" id="JAQIZT010000011">
    <property type="protein sequence ID" value="KAJ6978681.1"/>
    <property type="molecule type" value="Genomic_DNA"/>
</dbReference>
<name>A0AAD6Q4I3_9ROSI</name>
<protein>
    <submittedName>
        <fullName evidence="1">Uncharacterized protein</fullName>
    </submittedName>
</protein>
<dbReference type="Proteomes" id="UP001164929">
    <property type="component" value="Chromosome 11"/>
</dbReference>
<gene>
    <name evidence="1" type="ORF">NC653_026970</name>
</gene>
<proteinExistence type="predicted"/>
<accession>A0AAD6Q4I3</accession>